<dbReference type="InterPro" id="IPR003807">
    <property type="entry name" value="DUF202"/>
</dbReference>
<evidence type="ECO:0000259" key="7">
    <source>
        <dbReference type="Pfam" id="PF02656"/>
    </source>
</evidence>
<feature type="domain" description="DUF202" evidence="7">
    <location>
        <begin position="18"/>
        <end position="88"/>
    </location>
</feature>
<name>A0A348B3W9_9CREN</name>
<proteinExistence type="predicted"/>
<reference evidence="8" key="3">
    <citation type="journal article" date="2019" name="BMC Res. Notes">
        <title>Complete genome sequence of the Sulfodiicoccus acidiphilus strain HS-1T, the first crenarchaeon that lacks polB3, isolated from an acidic hot spring in Ohwaku-dani, Hakone, Japan.</title>
        <authorList>
            <person name="Sakai H.D."/>
            <person name="Kurosawa N."/>
        </authorList>
    </citation>
    <scope>NUCLEOTIDE SEQUENCE</scope>
    <source>
        <strain evidence="8">HS-1</strain>
    </source>
</reference>
<keyword evidence="10" id="KW-1185">Reference proteome</keyword>
<dbReference type="InterPro" id="IPR052053">
    <property type="entry name" value="IM_YidH-like"/>
</dbReference>
<reference evidence="10" key="2">
    <citation type="submission" date="2018-04" db="EMBL/GenBank/DDBJ databases">
        <title>Complete genome sequence of Sulfodiicoccus acidiphilus strain HS-1.</title>
        <authorList>
            <person name="Sakai H.D."/>
            <person name="Kurosawa N."/>
        </authorList>
    </citation>
    <scope>NUCLEOTIDE SEQUENCE [LARGE SCALE GENOMIC DNA]</scope>
    <source>
        <strain evidence="10">HS-1</strain>
    </source>
</reference>
<organism evidence="8 10">
    <name type="scientific">Sulfodiicoccus acidiphilus</name>
    <dbReference type="NCBI Taxonomy" id="1670455"/>
    <lineage>
        <taxon>Archaea</taxon>
        <taxon>Thermoproteota</taxon>
        <taxon>Thermoprotei</taxon>
        <taxon>Sulfolobales</taxon>
        <taxon>Sulfolobaceae</taxon>
        <taxon>Sulfodiicoccus</taxon>
    </lineage>
</organism>
<keyword evidence="4 6" id="KW-1133">Transmembrane helix</keyword>
<gene>
    <name evidence="9" type="ORF">GCM10007116_02920</name>
    <name evidence="8" type="ORF">HS1genome_1260</name>
</gene>
<comment type="subcellular location">
    <subcellularLocation>
        <location evidence="1">Cell membrane</location>
        <topology evidence="1">Multi-pass membrane protein</topology>
    </subcellularLocation>
</comment>
<reference evidence="9" key="4">
    <citation type="submission" date="2020-09" db="EMBL/GenBank/DDBJ databases">
        <authorList>
            <person name="Sun Q."/>
            <person name="Ohkuma M."/>
        </authorList>
    </citation>
    <scope>NUCLEOTIDE SEQUENCE</scope>
    <source>
        <strain evidence="9">JCM 31740</strain>
    </source>
</reference>
<sequence length="123" mass="13540">MLEFSILFLGSDVGQPSDHMANERTFLAWVRTGIALIGFGFVIAKFALFLEVIRSSKLIPYGSVIYGEVMIFLGGAAIVYGLYTYIEAELSLDKGTYRPRKVENTIFALTVLLVSIALALLLV</sequence>
<evidence type="ECO:0000256" key="4">
    <source>
        <dbReference type="ARBA" id="ARBA00022989"/>
    </source>
</evidence>
<dbReference type="Proteomes" id="UP000276741">
    <property type="component" value="Chromosome"/>
</dbReference>
<evidence type="ECO:0000256" key="5">
    <source>
        <dbReference type="ARBA" id="ARBA00023136"/>
    </source>
</evidence>
<accession>A0A348B3W9</accession>
<dbReference type="GO" id="GO:0005886">
    <property type="term" value="C:plasma membrane"/>
    <property type="evidence" value="ECO:0007669"/>
    <property type="project" value="UniProtKB-SubCell"/>
</dbReference>
<dbReference type="PANTHER" id="PTHR34187:SF2">
    <property type="entry name" value="DUF202 DOMAIN-CONTAINING PROTEIN"/>
    <property type="match status" value="1"/>
</dbReference>
<reference evidence="9" key="1">
    <citation type="journal article" date="2014" name="Int. J. Syst. Evol. Microbiol.">
        <title>Complete genome sequence of Corynebacterium casei LMG S-19264T (=DSM 44701T), isolated from a smear-ripened cheese.</title>
        <authorList>
            <consortium name="US DOE Joint Genome Institute (JGI-PGF)"/>
            <person name="Walter F."/>
            <person name="Albersmeier A."/>
            <person name="Kalinowski J."/>
            <person name="Ruckert C."/>
        </authorList>
    </citation>
    <scope>NUCLEOTIDE SEQUENCE</scope>
    <source>
        <strain evidence="9">JCM 31740</strain>
    </source>
</reference>
<keyword evidence="2" id="KW-1003">Cell membrane</keyword>
<dbReference type="AlphaFoldDB" id="A0A348B3W9"/>
<dbReference type="Pfam" id="PF02656">
    <property type="entry name" value="DUF202"/>
    <property type="match status" value="1"/>
</dbReference>
<dbReference type="Proteomes" id="UP000616143">
    <property type="component" value="Unassembled WGS sequence"/>
</dbReference>
<keyword evidence="5 6" id="KW-0472">Membrane</keyword>
<feature type="transmembrane region" description="Helical" evidence="6">
    <location>
        <begin position="65"/>
        <end position="86"/>
    </location>
</feature>
<evidence type="ECO:0000313" key="10">
    <source>
        <dbReference type="Proteomes" id="UP000276741"/>
    </source>
</evidence>
<dbReference type="PANTHER" id="PTHR34187">
    <property type="entry name" value="FGR18P"/>
    <property type="match status" value="1"/>
</dbReference>
<evidence type="ECO:0000256" key="1">
    <source>
        <dbReference type="ARBA" id="ARBA00004651"/>
    </source>
</evidence>
<evidence type="ECO:0000256" key="3">
    <source>
        <dbReference type="ARBA" id="ARBA00022692"/>
    </source>
</evidence>
<dbReference type="EMBL" id="AP018553">
    <property type="protein sequence ID" value="BBD72871.1"/>
    <property type="molecule type" value="Genomic_DNA"/>
</dbReference>
<feature type="transmembrane region" description="Helical" evidence="6">
    <location>
        <begin position="26"/>
        <end position="53"/>
    </location>
</feature>
<dbReference type="RefSeq" id="WP_229768071.1">
    <property type="nucleotide sequence ID" value="NZ_BMQS01000002.1"/>
</dbReference>
<evidence type="ECO:0000313" key="9">
    <source>
        <dbReference type="EMBL" id="GGT88345.1"/>
    </source>
</evidence>
<keyword evidence="3 6" id="KW-0812">Transmembrane</keyword>
<evidence type="ECO:0000313" key="8">
    <source>
        <dbReference type="EMBL" id="BBD72871.1"/>
    </source>
</evidence>
<protein>
    <recommendedName>
        <fullName evidence="7">DUF202 domain-containing protein</fullName>
    </recommendedName>
</protein>
<evidence type="ECO:0000256" key="6">
    <source>
        <dbReference type="SAM" id="Phobius"/>
    </source>
</evidence>
<dbReference type="KEGG" id="sacd:HS1genome_1260"/>
<evidence type="ECO:0000256" key="2">
    <source>
        <dbReference type="ARBA" id="ARBA00022475"/>
    </source>
</evidence>
<feature type="transmembrane region" description="Helical" evidence="6">
    <location>
        <begin position="106"/>
        <end position="122"/>
    </location>
</feature>
<dbReference type="EMBL" id="BMQS01000002">
    <property type="protein sequence ID" value="GGT88345.1"/>
    <property type="molecule type" value="Genomic_DNA"/>
</dbReference>